<proteinExistence type="predicted"/>
<dbReference type="SUPFAM" id="SSF51735">
    <property type="entry name" value="NAD(P)-binding Rossmann-fold domains"/>
    <property type="match status" value="1"/>
</dbReference>
<dbReference type="Gene3D" id="3.40.50.720">
    <property type="entry name" value="NAD(P)-binding Rossmann-like Domain"/>
    <property type="match status" value="2"/>
</dbReference>
<keyword evidence="4" id="KW-1185">Reference proteome</keyword>
<dbReference type="PANTHER" id="PTHR10996:SF277">
    <property type="entry name" value="GLYOXYLATE REDUCTASE_HYDROXYPYRUVATE REDUCTASE"/>
    <property type="match status" value="1"/>
</dbReference>
<accession>A0ABT4UMU4</accession>
<reference evidence="3 4" key="1">
    <citation type="submission" date="2022-12" db="EMBL/GenBank/DDBJ databases">
        <title>Chitinophagaceae gen. sp. nov., a new member of the family Chitinophagaceae, isolated from soil in a chemical factory.</title>
        <authorList>
            <person name="Ke Z."/>
        </authorList>
    </citation>
    <scope>NUCLEOTIDE SEQUENCE [LARGE SCALE GENOMIC DNA]</scope>
    <source>
        <strain evidence="3 4">LY-5</strain>
    </source>
</reference>
<dbReference type="Proteomes" id="UP001210231">
    <property type="component" value="Unassembled WGS sequence"/>
</dbReference>
<organism evidence="3 4">
    <name type="scientific">Polluticaenibacter yanchengensis</name>
    <dbReference type="NCBI Taxonomy" id="3014562"/>
    <lineage>
        <taxon>Bacteria</taxon>
        <taxon>Pseudomonadati</taxon>
        <taxon>Bacteroidota</taxon>
        <taxon>Chitinophagia</taxon>
        <taxon>Chitinophagales</taxon>
        <taxon>Chitinophagaceae</taxon>
        <taxon>Polluticaenibacter</taxon>
    </lineage>
</organism>
<feature type="domain" description="D-isomer specific 2-hydroxyacid dehydrogenase NAD-binding" evidence="2">
    <location>
        <begin position="1"/>
        <end position="118"/>
    </location>
</feature>
<dbReference type="PANTHER" id="PTHR10996">
    <property type="entry name" value="2-HYDROXYACID DEHYDROGENASE-RELATED"/>
    <property type="match status" value="1"/>
</dbReference>
<dbReference type="InterPro" id="IPR036291">
    <property type="entry name" value="NAD(P)-bd_dom_sf"/>
</dbReference>
<dbReference type="Pfam" id="PF02826">
    <property type="entry name" value="2-Hacid_dh_C"/>
    <property type="match status" value="1"/>
</dbReference>
<protein>
    <submittedName>
        <fullName evidence="3">NAD(P)-dependent oxidoreductase</fullName>
    </submittedName>
</protein>
<name>A0ABT4UMU4_9BACT</name>
<sequence length="157" mass="17519">MDIIYHNRNRNPEAEALLGARYVSFDELLEQSDILSVHANLSVETNEIFNAAAFDKMKPSSIFINTARGKLHNETDLIQALIEKKIWGAGLDVTNPEPMHHDNILLTMENVCIMPHIGSATVETRDKMAIMSAQNIIAALKGKRMPQCINVSVYGDE</sequence>
<dbReference type="InterPro" id="IPR006140">
    <property type="entry name" value="D-isomer_DH_NAD-bd"/>
</dbReference>
<evidence type="ECO:0000313" key="3">
    <source>
        <dbReference type="EMBL" id="MDA3616120.1"/>
    </source>
</evidence>
<comment type="caution">
    <text evidence="3">The sequence shown here is derived from an EMBL/GenBank/DDBJ whole genome shotgun (WGS) entry which is preliminary data.</text>
</comment>
<keyword evidence="1" id="KW-0560">Oxidoreductase</keyword>
<dbReference type="RefSeq" id="WP_407032450.1">
    <property type="nucleotide sequence ID" value="NZ_JAQGEF010000023.1"/>
</dbReference>
<evidence type="ECO:0000259" key="2">
    <source>
        <dbReference type="Pfam" id="PF02826"/>
    </source>
</evidence>
<gene>
    <name evidence="3" type="ORF">O3P16_14990</name>
</gene>
<evidence type="ECO:0000256" key="1">
    <source>
        <dbReference type="ARBA" id="ARBA00023002"/>
    </source>
</evidence>
<dbReference type="InterPro" id="IPR050223">
    <property type="entry name" value="D-isomer_2-hydroxyacid_DH"/>
</dbReference>
<dbReference type="EMBL" id="JAQGEF010000023">
    <property type="protein sequence ID" value="MDA3616120.1"/>
    <property type="molecule type" value="Genomic_DNA"/>
</dbReference>
<evidence type="ECO:0000313" key="4">
    <source>
        <dbReference type="Proteomes" id="UP001210231"/>
    </source>
</evidence>